<feature type="region of interest" description="Disordered" evidence="1">
    <location>
        <begin position="174"/>
        <end position="200"/>
    </location>
</feature>
<name>A0A2H9ZQR8_9ASPA</name>
<dbReference type="GO" id="GO:0009570">
    <property type="term" value="C:chloroplast stroma"/>
    <property type="evidence" value="ECO:0007669"/>
    <property type="project" value="TreeGrafter"/>
</dbReference>
<feature type="region of interest" description="Disordered" evidence="1">
    <location>
        <begin position="129"/>
        <end position="155"/>
    </location>
</feature>
<evidence type="ECO:0000256" key="1">
    <source>
        <dbReference type="SAM" id="MobiDB-lite"/>
    </source>
</evidence>
<accession>A0A2H9ZQR8</accession>
<feature type="region of interest" description="Disordered" evidence="1">
    <location>
        <begin position="101"/>
        <end position="120"/>
    </location>
</feature>
<feature type="region of interest" description="Disordered" evidence="1">
    <location>
        <begin position="27"/>
        <end position="60"/>
    </location>
</feature>
<feature type="compositionally biased region" description="Basic residues" evidence="1">
    <location>
        <begin position="40"/>
        <end position="52"/>
    </location>
</feature>
<dbReference type="EMBL" id="KZ454830">
    <property type="protein sequence ID" value="PKA45632.1"/>
    <property type="molecule type" value="Genomic_DNA"/>
</dbReference>
<dbReference type="GO" id="GO:0051539">
    <property type="term" value="F:4 iron, 4 sulfur cluster binding"/>
    <property type="evidence" value="ECO:0007669"/>
    <property type="project" value="TreeGrafter"/>
</dbReference>
<protein>
    <recommendedName>
        <fullName evidence="4">Gamma-butyrobetaine hydroxylase-like N-terminal domain-containing protein</fullName>
    </recommendedName>
</protein>
<dbReference type="PANTHER" id="PTHR42961">
    <property type="entry name" value="IRON-SULFUR PROTEIN NUBPL"/>
    <property type="match status" value="1"/>
</dbReference>
<dbReference type="InterPro" id="IPR044304">
    <property type="entry name" value="NUBPL-like"/>
</dbReference>
<feature type="compositionally biased region" description="Polar residues" evidence="1">
    <location>
        <begin position="109"/>
        <end position="120"/>
    </location>
</feature>
<evidence type="ECO:0000313" key="2">
    <source>
        <dbReference type="EMBL" id="PKA45632.1"/>
    </source>
</evidence>
<dbReference type="OrthoDB" id="2006776at2759"/>
<keyword evidence="3" id="KW-1185">Reference proteome</keyword>
<feature type="compositionally biased region" description="Basic and acidic residues" evidence="1">
    <location>
        <begin position="27"/>
        <end position="39"/>
    </location>
</feature>
<dbReference type="GO" id="GO:0016226">
    <property type="term" value="P:iron-sulfur cluster assembly"/>
    <property type="evidence" value="ECO:0007669"/>
    <property type="project" value="InterPro"/>
</dbReference>
<proteinExistence type="predicted"/>
<reference evidence="2 3" key="1">
    <citation type="journal article" date="2017" name="Nature">
        <title>The Apostasia genome and the evolution of orchids.</title>
        <authorList>
            <person name="Zhang G.Q."/>
            <person name="Liu K.W."/>
            <person name="Li Z."/>
            <person name="Lohaus R."/>
            <person name="Hsiao Y.Y."/>
            <person name="Niu S.C."/>
            <person name="Wang J.Y."/>
            <person name="Lin Y.C."/>
            <person name="Xu Q."/>
            <person name="Chen L.J."/>
            <person name="Yoshida K."/>
            <person name="Fujiwara S."/>
            <person name="Wang Z.W."/>
            <person name="Zhang Y.Q."/>
            <person name="Mitsuda N."/>
            <person name="Wang M."/>
            <person name="Liu G.H."/>
            <person name="Pecoraro L."/>
            <person name="Huang H.X."/>
            <person name="Xiao X.J."/>
            <person name="Lin M."/>
            <person name="Wu X.Y."/>
            <person name="Wu W.L."/>
            <person name="Chen Y.Y."/>
            <person name="Chang S.B."/>
            <person name="Sakamoto S."/>
            <person name="Ohme-Takagi M."/>
            <person name="Yagi M."/>
            <person name="Zeng S.J."/>
            <person name="Shen C.Y."/>
            <person name="Yeh C.M."/>
            <person name="Luo Y.B."/>
            <person name="Tsai W.C."/>
            <person name="Van de Peer Y."/>
            <person name="Liu Z.J."/>
        </authorList>
    </citation>
    <scope>NUCLEOTIDE SEQUENCE [LARGE SCALE GENOMIC DNA]</scope>
    <source>
        <strain evidence="3">cv. Shenzhen</strain>
        <tissue evidence="2">Stem</tissue>
    </source>
</reference>
<dbReference type="Proteomes" id="UP000236161">
    <property type="component" value="Unassembled WGS sequence"/>
</dbReference>
<sequence length="572" mass="63531">MMYRRVPQLSPAGVPYCIRFPTSSREQYSEVRAPEEARKATARPSKRSKKRISGSPSLSDVGRFIHAPLSPLIIRPRSLPGAALCLNDSFLLGHHPAITPRPFRPRASQAGQLPPGSSSNHIVLRERTHAGRGCRRPRGPRACTGSRGVTPDHSHVRGTCSHWRVARSPAGYAAAYGQAARQSDRRRPPDREEKEGQVHSQIGRLRAASCSGNATVMPVRWRCCVDLPANTLRTGVCTRGCVLCYAAVCTQKLEAACYRPPARQRRHGRIYFVVIVMLPDCEVVQQFGILHLFDLPIQPSLSASGDTGVPEVVADPKGEVAKTFQNLGVCVVQQCAKTRLQVSTAVSYDKSMRAIRVRVPELNNEFFLHPAMVRRNDRSAQSVATRVQAGGNQRDVFCNLQDEVDVLASVVEDEWTGEQKLQFSDVPEDIVPEEIRPMGNYAVLIAWPDGFNQLIKIQVLNSNFPTLINPSIVFLLLQLIAISHLLTLYRIQSRLPPRSQAPTINSDAHARRSSPECDRLPLVTPLRLPHLHHLHLRRLAALSCALPRPSPADRCFWFAILLFDGGHHLTCH</sequence>
<feature type="compositionally biased region" description="Basic residues" evidence="1">
    <location>
        <begin position="130"/>
        <end position="139"/>
    </location>
</feature>
<dbReference type="GO" id="GO:0005524">
    <property type="term" value="F:ATP binding"/>
    <property type="evidence" value="ECO:0007669"/>
    <property type="project" value="InterPro"/>
</dbReference>
<feature type="compositionally biased region" description="Basic and acidic residues" evidence="1">
    <location>
        <begin position="182"/>
        <end position="197"/>
    </location>
</feature>
<dbReference type="PANTHER" id="PTHR42961:SF2">
    <property type="entry name" value="IRON-SULFUR PROTEIN NUBPL"/>
    <property type="match status" value="1"/>
</dbReference>
<gene>
    <name evidence="2" type="ORF">AXF42_Ash010972</name>
</gene>
<organism evidence="2 3">
    <name type="scientific">Apostasia shenzhenica</name>
    <dbReference type="NCBI Taxonomy" id="1088818"/>
    <lineage>
        <taxon>Eukaryota</taxon>
        <taxon>Viridiplantae</taxon>
        <taxon>Streptophyta</taxon>
        <taxon>Embryophyta</taxon>
        <taxon>Tracheophyta</taxon>
        <taxon>Spermatophyta</taxon>
        <taxon>Magnoliopsida</taxon>
        <taxon>Liliopsida</taxon>
        <taxon>Asparagales</taxon>
        <taxon>Orchidaceae</taxon>
        <taxon>Apostasioideae</taxon>
        <taxon>Apostasia</taxon>
    </lineage>
</organism>
<dbReference type="STRING" id="1088818.A0A2H9ZQR8"/>
<dbReference type="AlphaFoldDB" id="A0A2H9ZQR8"/>
<evidence type="ECO:0000313" key="3">
    <source>
        <dbReference type="Proteomes" id="UP000236161"/>
    </source>
</evidence>
<evidence type="ECO:0008006" key="4">
    <source>
        <dbReference type="Google" id="ProtNLM"/>
    </source>
</evidence>